<reference evidence="2" key="1">
    <citation type="submission" date="2019-10" db="EMBL/GenBank/DDBJ databases">
        <title>Lacipirellula parvula gen. nov., sp. nov., representing a lineage of planctomycetes widespread in freshwater anoxic habitats, and description of the family Lacipirellulaceae.</title>
        <authorList>
            <person name="Dedysh S.N."/>
            <person name="Kulichevskaya I.S."/>
            <person name="Beletsky A.V."/>
            <person name="Rakitin A.L."/>
            <person name="Mardanov A.V."/>
            <person name="Ivanova A.A."/>
            <person name="Saltykova V.X."/>
            <person name="Rijpstra W.I.C."/>
            <person name="Sinninghe Damste J.S."/>
            <person name="Ravin N.V."/>
        </authorList>
    </citation>
    <scope>NUCLEOTIDE SEQUENCE [LARGE SCALE GENOMIC DNA]</scope>
    <source>
        <strain evidence="2">PX69</strain>
    </source>
</reference>
<dbReference type="EMBL" id="AP021861">
    <property type="protein sequence ID" value="BBO32503.1"/>
    <property type="molecule type" value="Genomic_DNA"/>
</dbReference>
<name>A0A5K7XE31_9BACT</name>
<protein>
    <submittedName>
        <fullName evidence="1">Uncharacterized protein</fullName>
    </submittedName>
</protein>
<keyword evidence="2" id="KW-1185">Reference proteome</keyword>
<accession>A0A5K7XE31</accession>
<dbReference type="Proteomes" id="UP000326837">
    <property type="component" value="Chromosome"/>
</dbReference>
<dbReference type="AlphaFoldDB" id="A0A5K7XE31"/>
<dbReference type="KEGG" id="lpav:PLANPX_2115"/>
<gene>
    <name evidence="1" type="ORF">PLANPX_2115</name>
</gene>
<evidence type="ECO:0000313" key="2">
    <source>
        <dbReference type="Proteomes" id="UP000326837"/>
    </source>
</evidence>
<dbReference type="RefSeq" id="WP_152098457.1">
    <property type="nucleotide sequence ID" value="NZ_AP021861.1"/>
</dbReference>
<sequence>MYSNTFNAGGHEWSLQLSMGSVHSIKSRCFIDLGAPDHVETVCALQADPYTFGKILWTLVKRQAETLGVTEDAFFDSIDGDVFAAAHRALAEAFALWAPLASREFIRQTFENYQDAMQRVGAEILADMRSPAYSAAIAGTIEGGVKQLLASAAG</sequence>
<proteinExistence type="predicted"/>
<organism evidence="1 2">
    <name type="scientific">Lacipirellula parvula</name>
    <dbReference type="NCBI Taxonomy" id="2650471"/>
    <lineage>
        <taxon>Bacteria</taxon>
        <taxon>Pseudomonadati</taxon>
        <taxon>Planctomycetota</taxon>
        <taxon>Planctomycetia</taxon>
        <taxon>Pirellulales</taxon>
        <taxon>Lacipirellulaceae</taxon>
        <taxon>Lacipirellula</taxon>
    </lineage>
</organism>
<evidence type="ECO:0000313" key="1">
    <source>
        <dbReference type="EMBL" id="BBO32503.1"/>
    </source>
</evidence>